<dbReference type="PANTHER" id="PTHR30606">
    <property type="entry name" value="LIPID A BIOSYNTHESIS LAUROYL ACYLTRANSFERASE"/>
    <property type="match status" value="1"/>
</dbReference>
<dbReference type="EMBL" id="FWYB01000006">
    <property type="protein sequence ID" value="SMC94264.1"/>
    <property type="molecule type" value="Genomic_DNA"/>
</dbReference>
<keyword evidence="5 7" id="KW-0472">Membrane</keyword>
<evidence type="ECO:0000313" key="9">
    <source>
        <dbReference type="Proteomes" id="UP000192678"/>
    </source>
</evidence>
<dbReference type="RefSeq" id="WP_084289677.1">
    <property type="nucleotide sequence ID" value="NZ_FWYB01000006.1"/>
</dbReference>
<dbReference type="CDD" id="cd07984">
    <property type="entry name" value="LPLAT_LABLAT-like"/>
    <property type="match status" value="1"/>
</dbReference>
<feature type="transmembrane region" description="Helical" evidence="7">
    <location>
        <begin position="12"/>
        <end position="40"/>
    </location>
</feature>
<dbReference type="AlphaFoldDB" id="A0A1W2DAI6"/>
<keyword evidence="4 8" id="KW-0808">Transferase</keyword>
<name>A0A1W2DAI6_9SPHI</name>
<dbReference type="Proteomes" id="UP000192678">
    <property type="component" value="Unassembled WGS sequence"/>
</dbReference>
<keyword evidence="3" id="KW-0997">Cell inner membrane</keyword>
<sequence length="293" mass="34596">MIKKSFSYIGIFFLNFLSLLPLSLLYMLATLGYYIIYYIFPYRKHIVRENLSNSFPEKSEEEIIRIEKQYFKYFANLVIEVVKMASISRSELKKRVKFNNLELVEAYFSKGESVLACTGHYGNWELCMLALGAELSKPEYVIYKPLNNKVFDDWFYKIRTRFGNQFIPMRQTLRSIAATRNEPTMFCFAGDQTPVGSEAHYWIDFMHQPTAVLMGMEKIALQTNRPIFYFKAKVIKKGYYEVDCIPLCLEPKATDGHQITDMQFALLQDILNEEPAYWLWSHRRWKHKPHNAE</sequence>
<proteinExistence type="predicted"/>
<organism evidence="8 9">
    <name type="scientific">Pedobacter nyackensis</name>
    <dbReference type="NCBI Taxonomy" id="475255"/>
    <lineage>
        <taxon>Bacteria</taxon>
        <taxon>Pseudomonadati</taxon>
        <taxon>Bacteroidota</taxon>
        <taxon>Sphingobacteriia</taxon>
        <taxon>Sphingobacteriales</taxon>
        <taxon>Sphingobacteriaceae</taxon>
        <taxon>Pedobacter</taxon>
    </lineage>
</organism>
<dbReference type="OrthoDB" id="9801955at2"/>
<comment type="subcellular location">
    <subcellularLocation>
        <location evidence="1">Cell inner membrane</location>
    </subcellularLocation>
</comment>
<accession>A0A1W2DAI6</accession>
<keyword evidence="7" id="KW-0812">Transmembrane</keyword>
<keyword evidence="2" id="KW-1003">Cell membrane</keyword>
<evidence type="ECO:0000256" key="3">
    <source>
        <dbReference type="ARBA" id="ARBA00022519"/>
    </source>
</evidence>
<dbReference type="GO" id="GO:0009247">
    <property type="term" value="P:glycolipid biosynthetic process"/>
    <property type="evidence" value="ECO:0007669"/>
    <property type="project" value="UniProtKB-ARBA"/>
</dbReference>
<dbReference type="GO" id="GO:0016746">
    <property type="term" value="F:acyltransferase activity"/>
    <property type="evidence" value="ECO:0007669"/>
    <property type="project" value="UniProtKB-KW"/>
</dbReference>
<gene>
    <name evidence="8" type="ORF">SAMN04488101_10666</name>
</gene>
<dbReference type="InterPro" id="IPR004960">
    <property type="entry name" value="LipA_acyltrans"/>
</dbReference>
<evidence type="ECO:0000256" key="2">
    <source>
        <dbReference type="ARBA" id="ARBA00022475"/>
    </source>
</evidence>
<reference evidence="8 9" key="1">
    <citation type="submission" date="2017-04" db="EMBL/GenBank/DDBJ databases">
        <authorList>
            <person name="Afonso C.L."/>
            <person name="Miller P.J."/>
            <person name="Scott M.A."/>
            <person name="Spackman E."/>
            <person name="Goraichik I."/>
            <person name="Dimitrov K.M."/>
            <person name="Suarez D.L."/>
            <person name="Swayne D.E."/>
        </authorList>
    </citation>
    <scope>NUCLEOTIDE SEQUENCE [LARGE SCALE GENOMIC DNA]</scope>
    <source>
        <strain evidence="8 9">DSM 19625</strain>
    </source>
</reference>
<evidence type="ECO:0000256" key="7">
    <source>
        <dbReference type="SAM" id="Phobius"/>
    </source>
</evidence>
<dbReference type="STRING" id="475255.SAMN04488101_10666"/>
<evidence type="ECO:0000256" key="1">
    <source>
        <dbReference type="ARBA" id="ARBA00004533"/>
    </source>
</evidence>
<dbReference type="GO" id="GO:0005886">
    <property type="term" value="C:plasma membrane"/>
    <property type="evidence" value="ECO:0007669"/>
    <property type="project" value="UniProtKB-SubCell"/>
</dbReference>
<keyword evidence="9" id="KW-1185">Reference proteome</keyword>
<dbReference type="Pfam" id="PF03279">
    <property type="entry name" value="Lip_A_acyltrans"/>
    <property type="match status" value="1"/>
</dbReference>
<dbReference type="PANTHER" id="PTHR30606:SF10">
    <property type="entry name" value="PHOSPHATIDYLINOSITOL MANNOSIDE ACYLTRANSFERASE"/>
    <property type="match status" value="1"/>
</dbReference>
<evidence type="ECO:0000256" key="4">
    <source>
        <dbReference type="ARBA" id="ARBA00022679"/>
    </source>
</evidence>
<keyword evidence="7" id="KW-1133">Transmembrane helix</keyword>
<keyword evidence="6" id="KW-0012">Acyltransferase</keyword>
<evidence type="ECO:0000313" key="8">
    <source>
        <dbReference type="EMBL" id="SMC94264.1"/>
    </source>
</evidence>
<evidence type="ECO:0000256" key="6">
    <source>
        <dbReference type="ARBA" id="ARBA00023315"/>
    </source>
</evidence>
<evidence type="ECO:0000256" key="5">
    <source>
        <dbReference type="ARBA" id="ARBA00023136"/>
    </source>
</evidence>
<protein>
    <submittedName>
        <fullName evidence="8">KDO2-lipid IV(A) lauroyltransferase</fullName>
    </submittedName>
</protein>